<dbReference type="Pfam" id="PF10118">
    <property type="entry name" value="Metal_hydrol"/>
    <property type="match status" value="1"/>
</dbReference>
<dbReference type="PANTHER" id="PTHR39456:SF1">
    <property type="entry name" value="METAL-DEPENDENT HYDROLASE"/>
    <property type="match status" value="1"/>
</dbReference>
<dbReference type="EMBL" id="QFQZ01000037">
    <property type="protein sequence ID" value="PZR33745.1"/>
    <property type="molecule type" value="Genomic_DNA"/>
</dbReference>
<dbReference type="RefSeq" id="WP_304278401.1">
    <property type="nucleotide sequence ID" value="NZ_QFQZ01000037.1"/>
</dbReference>
<evidence type="ECO:0000313" key="1">
    <source>
        <dbReference type="EMBL" id="PZR33745.1"/>
    </source>
</evidence>
<dbReference type="PANTHER" id="PTHR39456">
    <property type="entry name" value="METAL-DEPENDENT HYDROLASE"/>
    <property type="match status" value="1"/>
</dbReference>
<dbReference type="GO" id="GO:0016787">
    <property type="term" value="F:hydrolase activity"/>
    <property type="evidence" value="ECO:0007669"/>
    <property type="project" value="UniProtKB-KW"/>
</dbReference>
<comment type="caution">
    <text evidence="1">The sequence shown here is derived from an EMBL/GenBank/DDBJ whole genome shotgun (WGS) entry which is preliminary data.</text>
</comment>
<name>A0A2W5VEH5_9CAUL</name>
<dbReference type="AlphaFoldDB" id="A0A2W5VEH5"/>
<proteinExistence type="predicted"/>
<gene>
    <name evidence="1" type="ORF">DI526_12635</name>
</gene>
<protein>
    <submittedName>
        <fullName evidence="1">Metal-dependent hydrolase</fullName>
    </submittedName>
</protein>
<sequence>MTHTATQAKHTPDDLDVTPRDLRFDLASARQGHWLGGDPVGTAVFNALSLTFPDGERMFMDAVKAYRDRLTGKLAEDARGFMVQEAIHSREHHQLNSLIDRERYPVAEIEETIRGRVKMARDRGPMAMLISTIALEHFTAMMAEMHARHRDLFATTDPEIEKLWRWHAMEETEHKAVAYDVFLEVTKDWSPLKRYYVRCRAMALVTLMFTRNISRYAARLLETDGYTPKAALKAVKRYVWREPGIFSRGAKTYFAWYRPGFHPWDQDDRAQFADWKAEFDAAVA</sequence>
<dbReference type="InterPro" id="IPR016516">
    <property type="entry name" value="UCP07580"/>
</dbReference>
<keyword evidence="1" id="KW-0378">Hydrolase</keyword>
<evidence type="ECO:0000313" key="2">
    <source>
        <dbReference type="Proteomes" id="UP000249393"/>
    </source>
</evidence>
<dbReference type="PIRSF" id="PIRSF007580">
    <property type="entry name" value="UCP07580"/>
    <property type="match status" value="1"/>
</dbReference>
<reference evidence="1 2" key="1">
    <citation type="submission" date="2017-08" db="EMBL/GenBank/DDBJ databases">
        <title>Infants hospitalized years apart are colonized by the same room-sourced microbial strains.</title>
        <authorList>
            <person name="Brooks B."/>
            <person name="Olm M.R."/>
            <person name="Firek B.A."/>
            <person name="Baker R."/>
            <person name="Thomas B.C."/>
            <person name="Morowitz M.J."/>
            <person name="Banfield J.F."/>
        </authorList>
    </citation>
    <scope>NUCLEOTIDE SEQUENCE [LARGE SCALE GENOMIC DNA]</scope>
    <source>
        <strain evidence="1">S2_003_000_R2_4</strain>
    </source>
</reference>
<organism evidence="1 2">
    <name type="scientific">Caulobacter segnis</name>
    <dbReference type="NCBI Taxonomy" id="88688"/>
    <lineage>
        <taxon>Bacteria</taxon>
        <taxon>Pseudomonadati</taxon>
        <taxon>Pseudomonadota</taxon>
        <taxon>Alphaproteobacteria</taxon>
        <taxon>Caulobacterales</taxon>
        <taxon>Caulobacteraceae</taxon>
        <taxon>Caulobacter</taxon>
    </lineage>
</organism>
<dbReference type="Proteomes" id="UP000249393">
    <property type="component" value="Unassembled WGS sequence"/>
</dbReference>
<accession>A0A2W5VEH5</accession>